<dbReference type="AlphaFoldDB" id="A0A2R4BK85"/>
<dbReference type="PROSITE" id="PS50112">
    <property type="entry name" value="PAS"/>
    <property type="match status" value="2"/>
</dbReference>
<dbReference type="CDD" id="cd01949">
    <property type="entry name" value="GGDEF"/>
    <property type="match status" value="1"/>
</dbReference>
<organism evidence="6 7">
    <name type="scientific">Thauera aromatica K172</name>
    <dbReference type="NCBI Taxonomy" id="44139"/>
    <lineage>
        <taxon>Bacteria</taxon>
        <taxon>Pseudomonadati</taxon>
        <taxon>Pseudomonadota</taxon>
        <taxon>Betaproteobacteria</taxon>
        <taxon>Rhodocyclales</taxon>
        <taxon>Zoogloeaceae</taxon>
        <taxon>Thauera</taxon>
    </lineage>
</organism>
<dbReference type="PANTHER" id="PTHR44757:SF2">
    <property type="entry name" value="BIOFILM ARCHITECTURE MAINTENANCE PROTEIN MBAA"/>
    <property type="match status" value="1"/>
</dbReference>
<dbReference type="SUPFAM" id="SSF55785">
    <property type="entry name" value="PYP-like sensor domain (PAS domain)"/>
    <property type="match status" value="3"/>
</dbReference>
<feature type="domain" description="GGDEF" evidence="5">
    <location>
        <begin position="489"/>
        <end position="622"/>
    </location>
</feature>
<dbReference type="InterPro" id="IPR013656">
    <property type="entry name" value="PAS_4"/>
</dbReference>
<feature type="domain" description="EAL" evidence="4">
    <location>
        <begin position="631"/>
        <end position="885"/>
    </location>
</feature>
<dbReference type="PANTHER" id="PTHR44757">
    <property type="entry name" value="DIGUANYLATE CYCLASE DGCP"/>
    <property type="match status" value="1"/>
</dbReference>
<feature type="domain" description="PAS" evidence="2">
    <location>
        <begin position="331"/>
        <end position="375"/>
    </location>
</feature>
<dbReference type="Gene3D" id="3.20.20.450">
    <property type="entry name" value="EAL domain"/>
    <property type="match status" value="1"/>
</dbReference>
<dbReference type="SMART" id="SM00267">
    <property type="entry name" value="GGDEF"/>
    <property type="match status" value="1"/>
</dbReference>
<dbReference type="Pfam" id="PF13426">
    <property type="entry name" value="PAS_9"/>
    <property type="match status" value="1"/>
</dbReference>
<dbReference type="InterPro" id="IPR001610">
    <property type="entry name" value="PAC"/>
</dbReference>
<dbReference type="SUPFAM" id="SSF55073">
    <property type="entry name" value="Nucleotide cyclase"/>
    <property type="match status" value="1"/>
</dbReference>
<dbReference type="CDD" id="cd01948">
    <property type="entry name" value="EAL"/>
    <property type="match status" value="1"/>
</dbReference>
<feature type="domain" description="PAC" evidence="3">
    <location>
        <begin position="405"/>
        <end position="457"/>
    </location>
</feature>
<evidence type="ECO:0000259" key="2">
    <source>
        <dbReference type="PROSITE" id="PS50112"/>
    </source>
</evidence>
<dbReference type="Proteomes" id="UP000241885">
    <property type="component" value="Chromosome"/>
</dbReference>
<dbReference type="InterPro" id="IPR035965">
    <property type="entry name" value="PAS-like_dom_sf"/>
</dbReference>
<dbReference type="SMART" id="SM00086">
    <property type="entry name" value="PAC"/>
    <property type="match status" value="2"/>
</dbReference>
<name>A0A2R4BK85_THAAR</name>
<dbReference type="GO" id="GO:0003824">
    <property type="term" value="F:catalytic activity"/>
    <property type="evidence" value="ECO:0007669"/>
    <property type="project" value="UniProtKB-ARBA"/>
</dbReference>
<protein>
    <submittedName>
        <fullName evidence="6">Diguanylate cyclase/phosphodiesterase (GGDEF &amp; EAL domains) with PAS/PAC sensor(S)</fullName>
    </submittedName>
</protein>
<dbReference type="OrthoDB" id="9813903at2"/>
<dbReference type="SUPFAM" id="SSF141868">
    <property type="entry name" value="EAL domain-like"/>
    <property type="match status" value="1"/>
</dbReference>
<dbReference type="FunFam" id="3.30.70.270:FF:000001">
    <property type="entry name" value="Diguanylate cyclase domain protein"/>
    <property type="match status" value="1"/>
</dbReference>
<dbReference type="InterPro" id="IPR043128">
    <property type="entry name" value="Rev_trsase/Diguanyl_cyclase"/>
</dbReference>
<accession>A0A2R4BK85</accession>
<evidence type="ECO:0000259" key="5">
    <source>
        <dbReference type="PROSITE" id="PS50887"/>
    </source>
</evidence>
<evidence type="ECO:0000259" key="4">
    <source>
        <dbReference type="PROSITE" id="PS50883"/>
    </source>
</evidence>
<dbReference type="PROSITE" id="PS50887">
    <property type="entry name" value="GGDEF"/>
    <property type="match status" value="1"/>
</dbReference>
<dbReference type="InterPro" id="IPR000160">
    <property type="entry name" value="GGDEF_dom"/>
</dbReference>
<reference evidence="6 7" key="1">
    <citation type="submission" date="2018-03" db="EMBL/GenBank/DDBJ databases">
        <title>Complete genome sequence of Thauera aromatica, a model organism for studying aromatic compound degradation under denitrifying conditions.</title>
        <authorList>
            <person name="Lo H.-Y."/>
            <person name="Goris T."/>
            <person name="Boll M."/>
            <person name="Mueller J.A."/>
        </authorList>
    </citation>
    <scope>NUCLEOTIDE SEQUENCE [LARGE SCALE GENOMIC DNA]</scope>
    <source>
        <strain evidence="6 7">K172</strain>
    </source>
</reference>
<dbReference type="RefSeq" id="WP_159051656.1">
    <property type="nucleotide sequence ID" value="NZ_CP028339.1"/>
</dbReference>
<keyword evidence="7" id="KW-1185">Reference proteome</keyword>
<dbReference type="Pfam" id="PF00990">
    <property type="entry name" value="GGDEF"/>
    <property type="match status" value="1"/>
</dbReference>
<dbReference type="PROSITE" id="PS50883">
    <property type="entry name" value="EAL"/>
    <property type="match status" value="1"/>
</dbReference>
<dbReference type="NCBIfam" id="TIGR00229">
    <property type="entry name" value="sensory_box"/>
    <property type="match status" value="2"/>
</dbReference>
<dbReference type="PROSITE" id="PS50113">
    <property type="entry name" value="PAC"/>
    <property type="match status" value="1"/>
</dbReference>
<keyword evidence="1" id="KW-1133">Transmembrane helix</keyword>
<dbReference type="InterPro" id="IPR029787">
    <property type="entry name" value="Nucleotide_cyclase"/>
</dbReference>
<dbReference type="InterPro" id="IPR001633">
    <property type="entry name" value="EAL_dom"/>
</dbReference>
<dbReference type="SMART" id="SM00052">
    <property type="entry name" value="EAL"/>
    <property type="match status" value="1"/>
</dbReference>
<keyword evidence="1" id="KW-0812">Transmembrane</keyword>
<dbReference type="NCBIfam" id="TIGR00254">
    <property type="entry name" value="GGDEF"/>
    <property type="match status" value="1"/>
</dbReference>
<evidence type="ECO:0000313" key="6">
    <source>
        <dbReference type="EMBL" id="AVR87721.1"/>
    </source>
</evidence>
<feature type="domain" description="PAS" evidence="2">
    <location>
        <begin position="207"/>
        <end position="279"/>
    </location>
</feature>
<dbReference type="InterPro" id="IPR035919">
    <property type="entry name" value="EAL_sf"/>
</dbReference>
<dbReference type="Gene3D" id="3.30.450.20">
    <property type="entry name" value="PAS domain"/>
    <property type="match status" value="3"/>
</dbReference>
<dbReference type="Pfam" id="PF08448">
    <property type="entry name" value="PAS_4"/>
    <property type="match status" value="2"/>
</dbReference>
<dbReference type="Gene3D" id="3.30.70.270">
    <property type="match status" value="1"/>
</dbReference>
<dbReference type="InterPro" id="IPR000700">
    <property type="entry name" value="PAS-assoc_C"/>
</dbReference>
<dbReference type="InterPro" id="IPR000014">
    <property type="entry name" value="PAS"/>
</dbReference>
<sequence length="885" mass="97423">MSEPARRHRPARRALLVALAYALGAGLWIAFSDAWLALLASEPGRYAQLQTWKGGGFVAVTAALLFVLLLAQFRTIEASSARARRLAERLKLTLASVDDLLFVFDADNRIVEHYPAEHPLLFIPPSAFHGQPVDKIGLPAEVGAAYLAALAAVRGEGRARTIDYPLTFGGQRRWFSARLSPMTREAGAGSGADVLAVVREITDLKGSEQRFRALFEDVEHIAVQGYDEDRRVLFWNAASERLYGYRREEALGRRFDELIVPPEARAQVQRLHRAWIEGGQPIPAGEIETLAKDGSRIPVFSSHALLRNARGGLEMYCVDIDLRAQAEAREQLRLAAQVFENSGEAILIVDAGHRVIAANRAFSRISGYAEAEVLGCEPAFLCGGDGDEAAALAGIWAAVGEQGHWQGEVRSRRRDDTPYPAWLVASAVRDRGGALTHYIVIFADIGERKAIEARLAYLAHHDVLTGLPNRMLARDRLEQALALAARTQQRVALMFLDLDHFKMINDTLGHSVGDALLKSVATRLEGCVRRSDTVSRQGGDEFLIVLTALSELESVSRIATDILDAMAPGFEVDGHVLACSFSIGIALYPDDGADFDTLLLKADTAMYHAKEAGRNAYRFFTERMNAEARERLQIQNLLRGAAERGELSLHYQPQFDLGSREVACVEALLRWNSAELGQVSPARFIPVAEESGLIVPLGEWALREACRQAESWRRTGFAVPVAVNLSALQFHRSDPVELLERVLAESGLPAAQLELELTESVLVQDGGGVTLERLRRLKALGVSLAIDDFGTGFSSLAYLRRFPIDKLKIDQAFVCDISTDPEDAAIVNLVIELGRILKIRTVAEGVENEAQLRFLRERGCTLAQGYLFARPLTAAQFEAQYRAPR</sequence>
<keyword evidence="1" id="KW-0472">Membrane</keyword>
<dbReference type="KEGG" id="tak:Tharo_0779"/>
<dbReference type="SMART" id="SM00091">
    <property type="entry name" value="PAS"/>
    <property type="match status" value="3"/>
</dbReference>
<dbReference type="EMBL" id="CP028339">
    <property type="protein sequence ID" value="AVR87721.1"/>
    <property type="molecule type" value="Genomic_DNA"/>
</dbReference>
<evidence type="ECO:0000256" key="1">
    <source>
        <dbReference type="SAM" id="Phobius"/>
    </source>
</evidence>
<evidence type="ECO:0000313" key="7">
    <source>
        <dbReference type="Proteomes" id="UP000241885"/>
    </source>
</evidence>
<dbReference type="Pfam" id="PF00563">
    <property type="entry name" value="EAL"/>
    <property type="match status" value="1"/>
</dbReference>
<gene>
    <name evidence="6" type="ORF">Tharo_0779</name>
</gene>
<dbReference type="CDD" id="cd00130">
    <property type="entry name" value="PAS"/>
    <property type="match status" value="2"/>
</dbReference>
<dbReference type="InterPro" id="IPR052155">
    <property type="entry name" value="Biofilm_reg_signaling"/>
</dbReference>
<feature type="transmembrane region" description="Helical" evidence="1">
    <location>
        <begin position="56"/>
        <end position="76"/>
    </location>
</feature>
<evidence type="ECO:0000259" key="3">
    <source>
        <dbReference type="PROSITE" id="PS50113"/>
    </source>
</evidence>
<proteinExistence type="predicted"/>